<feature type="binding site" evidence="9 11">
    <location>
        <position position="78"/>
    </location>
    <ligand>
        <name>Zn(2+)</name>
        <dbReference type="ChEBI" id="CHEBI:29105"/>
        <label>1</label>
    </ligand>
</feature>
<feature type="binding site" evidence="9 11">
    <location>
        <position position="379"/>
    </location>
    <ligand>
        <name>Zn(2+)</name>
        <dbReference type="ChEBI" id="CHEBI:29105"/>
        <label>2</label>
    </ligand>
</feature>
<dbReference type="GO" id="GO:0045148">
    <property type="term" value="F:tripeptide aminopeptidase activity"/>
    <property type="evidence" value="ECO:0007669"/>
    <property type="project" value="UniProtKB-UniRule"/>
</dbReference>
<evidence type="ECO:0000256" key="10">
    <source>
        <dbReference type="PIRSR" id="PIRSR037215-1"/>
    </source>
</evidence>
<dbReference type="InterPro" id="IPR011650">
    <property type="entry name" value="Peptidase_M20_dimer"/>
</dbReference>
<dbReference type="InterPro" id="IPR010161">
    <property type="entry name" value="Peptidase_M20B"/>
</dbReference>
<keyword evidence="5 9" id="KW-0479">Metal-binding</keyword>
<keyword evidence="9" id="KW-0963">Cytoplasm</keyword>
<name>A0A9D1U074_9STAP</name>
<accession>A0A9D1U074</accession>
<dbReference type="PROSITE" id="PS00758">
    <property type="entry name" value="ARGE_DAPE_CPG2_1"/>
    <property type="match status" value="1"/>
</dbReference>
<evidence type="ECO:0000256" key="6">
    <source>
        <dbReference type="ARBA" id="ARBA00022801"/>
    </source>
</evidence>
<reference evidence="13" key="2">
    <citation type="submission" date="2021-04" db="EMBL/GenBank/DDBJ databases">
        <authorList>
            <person name="Gilroy R."/>
        </authorList>
    </citation>
    <scope>NUCLEOTIDE SEQUENCE</scope>
    <source>
        <strain evidence="13">ChiHjej13B12-752</strain>
    </source>
</reference>
<dbReference type="InterPro" id="IPR002933">
    <property type="entry name" value="Peptidase_M20"/>
</dbReference>
<dbReference type="EC" id="3.4.11.4" evidence="9"/>
<comment type="subcellular location">
    <subcellularLocation>
        <location evidence="9">Cytoplasm</location>
    </subcellularLocation>
</comment>
<dbReference type="NCBIfam" id="TIGR01882">
    <property type="entry name" value="peptidase-T"/>
    <property type="match status" value="1"/>
</dbReference>
<dbReference type="InterPro" id="IPR036264">
    <property type="entry name" value="Bact_exopeptidase_dim_dom"/>
</dbReference>
<sequence length="407" mass="45513">MKDTLIERLTRYVKIDTQSDAASGATPSTDKQWNLIRLLEQELKDIGMTEVETDEKGYLMATLPENIEDAPVIGFLAHVDTSTDFTGTGVNPQIVEYMGGDIILNEEEDVVLSPNQFPELEKYKGHTLMTTDGMTLLGADNKAGIAEIMTAMEYLINNDEIRHGKIRVAFTPDEEIGRGPHHFDVDRFGADFAYTVDGGPEGELQYESFNAASAHVTFTGNSVHPGTAKDKMVNAGRMASEFVTMFDAGETPERTEGYEGFIHLTRMGGDVEKMKAEFIIRDFDKGKFEARKRLMEAKTVEIGEKYGKERVELEMHDQYYNMKDKIEPVMEIVDYAEQAMRNLDIEPVIQPVRGGTDGSQLSYKGLPTPNLFTGGENFHGKFEYASVDVMEKAVKVIAEISRLAKNR</sequence>
<feature type="binding site" evidence="9 11">
    <location>
        <position position="175"/>
    </location>
    <ligand>
        <name>Zn(2+)</name>
        <dbReference type="ChEBI" id="CHEBI:29105"/>
        <label>2</label>
    </ligand>
</feature>
<feature type="binding site" evidence="9 11">
    <location>
        <position position="197"/>
    </location>
    <ligand>
        <name>Zn(2+)</name>
        <dbReference type="ChEBI" id="CHEBI:29105"/>
        <label>1</label>
    </ligand>
</feature>
<dbReference type="AlphaFoldDB" id="A0A9D1U074"/>
<feature type="binding site" evidence="9 11">
    <location>
        <position position="140"/>
    </location>
    <ligand>
        <name>Zn(2+)</name>
        <dbReference type="ChEBI" id="CHEBI:29105"/>
        <label>2</label>
    </ligand>
</feature>
<protein>
    <recommendedName>
        <fullName evidence="9">Peptidase T</fullName>
        <ecNumber evidence="9">3.4.11.4</ecNumber>
    </recommendedName>
    <alternativeName>
        <fullName evidence="9">Aminotripeptidase</fullName>
        <shortName evidence="9">Tripeptidase</shortName>
    </alternativeName>
    <alternativeName>
        <fullName evidence="9">Tripeptide aminopeptidase</fullName>
    </alternativeName>
</protein>
<keyword evidence="7 9" id="KW-0862">Zinc</keyword>
<dbReference type="EMBL" id="DXHR01000028">
    <property type="protein sequence ID" value="HIW13171.1"/>
    <property type="molecule type" value="Genomic_DNA"/>
</dbReference>
<dbReference type="PIRSF" id="PIRSF037215">
    <property type="entry name" value="Peptidase_M20B"/>
    <property type="match status" value="1"/>
</dbReference>
<evidence type="ECO:0000313" key="14">
    <source>
        <dbReference type="Proteomes" id="UP000823989"/>
    </source>
</evidence>
<keyword evidence="6 9" id="KW-0378">Hydrolase</keyword>
<organism evidence="13 14">
    <name type="scientific">Candidatus Salinicoccus stercoripullorum</name>
    <dbReference type="NCBI Taxonomy" id="2838756"/>
    <lineage>
        <taxon>Bacteria</taxon>
        <taxon>Bacillati</taxon>
        <taxon>Bacillota</taxon>
        <taxon>Bacilli</taxon>
        <taxon>Bacillales</taxon>
        <taxon>Staphylococcaceae</taxon>
        <taxon>Salinicoccus</taxon>
    </lineage>
</organism>
<dbReference type="SUPFAM" id="SSF55031">
    <property type="entry name" value="Bacterial exopeptidase dimerisation domain"/>
    <property type="match status" value="1"/>
</dbReference>
<evidence type="ECO:0000259" key="12">
    <source>
        <dbReference type="Pfam" id="PF07687"/>
    </source>
</evidence>
<comment type="function">
    <text evidence="9">Cleaves the N-terminal amino acid of tripeptides.</text>
</comment>
<evidence type="ECO:0000256" key="9">
    <source>
        <dbReference type="HAMAP-Rule" id="MF_00550"/>
    </source>
</evidence>
<dbReference type="PANTHER" id="PTHR42994:SF1">
    <property type="entry name" value="PEPTIDASE T"/>
    <property type="match status" value="1"/>
</dbReference>
<dbReference type="InterPro" id="IPR001261">
    <property type="entry name" value="ArgE/DapE_CS"/>
</dbReference>
<dbReference type="PROSITE" id="PS00759">
    <property type="entry name" value="ARGE_DAPE_CPG2_2"/>
    <property type="match status" value="1"/>
</dbReference>
<dbReference type="GO" id="GO:0008270">
    <property type="term" value="F:zinc ion binding"/>
    <property type="evidence" value="ECO:0007669"/>
    <property type="project" value="UniProtKB-UniRule"/>
</dbReference>
<reference evidence="13" key="1">
    <citation type="journal article" date="2021" name="PeerJ">
        <title>Extensive microbial diversity within the chicken gut microbiome revealed by metagenomics and culture.</title>
        <authorList>
            <person name="Gilroy R."/>
            <person name="Ravi A."/>
            <person name="Getino M."/>
            <person name="Pursley I."/>
            <person name="Horton D.L."/>
            <person name="Alikhan N.F."/>
            <person name="Baker D."/>
            <person name="Gharbi K."/>
            <person name="Hall N."/>
            <person name="Watson M."/>
            <person name="Adriaenssens E.M."/>
            <person name="Foster-Nyarko E."/>
            <person name="Jarju S."/>
            <person name="Secka A."/>
            <person name="Antonio M."/>
            <person name="Oren A."/>
            <person name="Chaudhuri R.R."/>
            <person name="La Ragione R."/>
            <person name="Hildebrand F."/>
            <person name="Pallen M.J."/>
        </authorList>
    </citation>
    <scope>NUCLEOTIDE SEQUENCE</scope>
    <source>
        <strain evidence="13">ChiHjej13B12-752</strain>
    </source>
</reference>
<evidence type="ECO:0000256" key="11">
    <source>
        <dbReference type="PIRSR" id="PIRSR037215-2"/>
    </source>
</evidence>
<evidence type="ECO:0000256" key="2">
    <source>
        <dbReference type="ARBA" id="ARBA00009692"/>
    </source>
</evidence>
<comment type="cofactor">
    <cofactor evidence="9 11">
        <name>Zn(2+)</name>
        <dbReference type="ChEBI" id="CHEBI:29105"/>
    </cofactor>
    <text evidence="9 11">Binds 2 Zn(2+) ions per subunit.</text>
</comment>
<dbReference type="GO" id="GO:0008237">
    <property type="term" value="F:metallopeptidase activity"/>
    <property type="evidence" value="ECO:0007669"/>
    <property type="project" value="UniProtKB-KW"/>
</dbReference>
<keyword evidence="8 9" id="KW-0482">Metalloprotease</keyword>
<proteinExistence type="inferred from homology"/>
<keyword evidence="4 9" id="KW-0645">Protease</keyword>
<comment type="similarity">
    <text evidence="2 9">Belongs to the peptidase M20B family.</text>
</comment>
<feature type="active site" evidence="9 10">
    <location>
        <position position="80"/>
    </location>
</feature>
<comment type="catalytic activity">
    <reaction evidence="1 9">
        <text>Release of the N-terminal residue from a tripeptide.</text>
        <dbReference type="EC" id="3.4.11.4"/>
    </reaction>
</comment>
<evidence type="ECO:0000256" key="5">
    <source>
        <dbReference type="ARBA" id="ARBA00022723"/>
    </source>
</evidence>
<dbReference type="Gene3D" id="3.40.630.10">
    <property type="entry name" value="Zn peptidases"/>
    <property type="match status" value="1"/>
</dbReference>
<evidence type="ECO:0000256" key="1">
    <source>
        <dbReference type="ARBA" id="ARBA00000870"/>
    </source>
</evidence>
<feature type="binding site" evidence="9 11">
    <location>
        <position position="140"/>
    </location>
    <ligand>
        <name>Zn(2+)</name>
        <dbReference type="ChEBI" id="CHEBI:29105"/>
        <label>1</label>
    </ligand>
</feature>
<feature type="active site" description="Proton acceptor" evidence="9 10">
    <location>
        <position position="174"/>
    </location>
</feature>
<evidence type="ECO:0000256" key="8">
    <source>
        <dbReference type="ARBA" id="ARBA00023049"/>
    </source>
</evidence>
<evidence type="ECO:0000256" key="7">
    <source>
        <dbReference type="ARBA" id="ARBA00022833"/>
    </source>
</evidence>
<feature type="domain" description="Peptidase M20 dimerisation" evidence="12">
    <location>
        <begin position="206"/>
        <end position="306"/>
    </location>
</feature>
<evidence type="ECO:0000256" key="4">
    <source>
        <dbReference type="ARBA" id="ARBA00022670"/>
    </source>
</evidence>
<dbReference type="NCBIfam" id="NF003976">
    <property type="entry name" value="PRK05469.1"/>
    <property type="match status" value="1"/>
</dbReference>
<dbReference type="GO" id="GO:0005829">
    <property type="term" value="C:cytosol"/>
    <property type="evidence" value="ECO:0007669"/>
    <property type="project" value="TreeGrafter"/>
</dbReference>
<gene>
    <name evidence="9 13" type="primary">pepT</name>
    <name evidence="13" type="ORF">H9891_08495</name>
</gene>
<dbReference type="SUPFAM" id="SSF53187">
    <property type="entry name" value="Zn-dependent exopeptidases"/>
    <property type="match status" value="1"/>
</dbReference>
<dbReference type="Pfam" id="PF01546">
    <property type="entry name" value="Peptidase_M20"/>
    <property type="match status" value="1"/>
</dbReference>
<dbReference type="HAMAP" id="MF_00550">
    <property type="entry name" value="Aminopeptidase_M20"/>
    <property type="match status" value="1"/>
</dbReference>
<dbReference type="Proteomes" id="UP000823989">
    <property type="component" value="Unassembled WGS sequence"/>
</dbReference>
<evidence type="ECO:0000313" key="13">
    <source>
        <dbReference type="EMBL" id="HIW13171.1"/>
    </source>
</evidence>
<dbReference type="GO" id="GO:0043171">
    <property type="term" value="P:peptide catabolic process"/>
    <property type="evidence" value="ECO:0007669"/>
    <property type="project" value="UniProtKB-UniRule"/>
</dbReference>
<dbReference type="Pfam" id="PF07687">
    <property type="entry name" value="M20_dimer"/>
    <property type="match status" value="1"/>
</dbReference>
<dbReference type="NCBIfam" id="NF009920">
    <property type="entry name" value="PRK13381.1"/>
    <property type="match status" value="1"/>
</dbReference>
<keyword evidence="3 9" id="KW-0031">Aminopeptidase</keyword>
<dbReference type="CDD" id="cd03892">
    <property type="entry name" value="M20_peptT"/>
    <property type="match status" value="1"/>
</dbReference>
<dbReference type="PANTHER" id="PTHR42994">
    <property type="entry name" value="PEPTIDASE T"/>
    <property type="match status" value="1"/>
</dbReference>
<comment type="caution">
    <text evidence="13">The sequence shown here is derived from an EMBL/GenBank/DDBJ whole genome shotgun (WGS) entry which is preliminary data.</text>
</comment>
<dbReference type="GO" id="GO:0006508">
    <property type="term" value="P:proteolysis"/>
    <property type="evidence" value="ECO:0007669"/>
    <property type="project" value="UniProtKB-UniRule"/>
</dbReference>
<dbReference type="Gene3D" id="3.30.70.360">
    <property type="match status" value="1"/>
</dbReference>
<evidence type="ECO:0000256" key="3">
    <source>
        <dbReference type="ARBA" id="ARBA00022438"/>
    </source>
</evidence>